<protein>
    <submittedName>
        <fullName evidence="2">Uncharacterized protein</fullName>
    </submittedName>
</protein>
<evidence type="ECO:0000256" key="1">
    <source>
        <dbReference type="SAM" id="MobiDB-lite"/>
    </source>
</evidence>
<comment type="caution">
    <text evidence="2">The sequence shown here is derived from an EMBL/GenBank/DDBJ whole genome shotgun (WGS) entry which is preliminary data.</text>
</comment>
<evidence type="ECO:0000313" key="3">
    <source>
        <dbReference type="Proteomes" id="UP000237000"/>
    </source>
</evidence>
<feature type="region of interest" description="Disordered" evidence="1">
    <location>
        <begin position="1"/>
        <end position="26"/>
    </location>
</feature>
<dbReference type="InParanoid" id="A0A2P5EUY1"/>
<proteinExistence type="predicted"/>
<organism evidence="2 3">
    <name type="scientific">Trema orientale</name>
    <name type="common">Charcoal tree</name>
    <name type="synonym">Celtis orientalis</name>
    <dbReference type="NCBI Taxonomy" id="63057"/>
    <lineage>
        <taxon>Eukaryota</taxon>
        <taxon>Viridiplantae</taxon>
        <taxon>Streptophyta</taxon>
        <taxon>Embryophyta</taxon>
        <taxon>Tracheophyta</taxon>
        <taxon>Spermatophyta</taxon>
        <taxon>Magnoliopsida</taxon>
        <taxon>eudicotyledons</taxon>
        <taxon>Gunneridae</taxon>
        <taxon>Pentapetalae</taxon>
        <taxon>rosids</taxon>
        <taxon>fabids</taxon>
        <taxon>Rosales</taxon>
        <taxon>Cannabaceae</taxon>
        <taxon>Trema</taxon>
    </lineage>
</organism>
<evidence type="ECO:0000313" key="2">
    <source>
        <dbReference type="EMBL" id="PON89354.1"/>
    </source>
</evidence>
<dbReference type="EMBL" id="JXTC01000095">
    <property type="protein sequence ID" value="PON89354.1"/>
    <property type="molecule type" value="Genomic_DNA"/>
</dbReference>
<accession>A0A2P5EUY1</accession>
<name>A0A2P5EUY1_TREOI</name>
<dbReference type="AlphaFoldDB" id="A0A2P5EUY1"/>
<dbReference type="Proteomes" id="UP000237000">
    <property type="component" value="Unassembled WGS sequence"/>
</dbReference>
<gene>
    <name evidence="2" type="ORF">TorRG33x02_148970</name>
</gene>
<sequence length="62" mass="7075">MANGDATLIPQAFLPPERSRPYPTNPGRVHLRLMSPFVDFHNQFLTYVHIPRCSSQSETATY</sequence>
<reference evidence="3" key="1">
    <citation type="submission" date="2016-06" db="EMBL/GenBank/DDBJ databases">
        <title>Parallel loss of symbiosis genes in relatives of nitrogen-fixing non-legume Parasponia.</title>
        <authorList>
            <person name="Van Velzen R."/>
            <person name="Holmer R."/>
            <person name="Bu F."/>
            <person name="Rutten L."/>
            <person name="Van Zeijl A."/>
            <person name="Liu W."/>
            <person name="Santuari L."/>
            <person name="Cao Q."/>
            <person name="Sharma T."/>
            <person name="Shen D."/>
            <person name="Roswanjaya Y."/>
            <person name="Wardhani T."/>
            <person name="Kalhor M.S."/>
            <person name="Jansen J."/>
            <person name="Van den Hoogen J."/>
            <person name="Gungor B."/>
            <person name="Hartog M."/>
            <person name="Hontelez J."/>
            <person name="Verver J."/>
            <person name="Yang W.-C."/>
            <person name="Schijlen E."/>
            <person name="Repin R."/>
            <person name="Schilthuizen M."/>
            <person name="Schranz E."/>
            <person name="Heidstra R."/>
            <person name="Miyata K."/>
            <person name="Fedorova E."/>
            <person name="Kohlen W."/>
            <person name="Bisseling T."/>
            <person name="Smit S."/>
            <person name="Geurts R."/>
        </authorList>
    </citation>
    <scope>NUCLEOTIDE SEQUENCE [LARGE SCALE GENOMIC DNA]</scope>
    <source>
        <strain evidence="3">cv. RG33-2</strain>
    </source>
</reference>
<keyword evidence="3" id="KW-1185">Reference proteome</keyword>